<dbReference type="Proteomes" id="UP000295344">
    <property type="component" value="Unassembled WGS sequence"/>
</dbReference>
<keyword evidence="6" id="KW-1185">Reference proteome</keyword>
<reference evidence="5 6" key="1">
    <citation type="submission" date="2019-03" db="EMBL/GenBank/DDBJ databases">
        <title>Genomic Encyclopedia of Archaeal and Bacterial Type Strains, Phase II (KMG-II): from individual species to whole genera.</title>
        <authorList>
            <person name="Goeker M."/>
        </authorList>
    </citation>
    <scope>NUCLEOTIDE SEQUENCE [LARGE SCALE GENOMIC DNA]</scope>
    <source>
        <strain evidence="5 6">DSM 24782</strain>
    </source>
</reference>
<dbReference type="Pfam" id="PF00356">
    <property type="entry name" value="LacI"/>
    <property type="match status" value="1"/>
</dbReference>
<dbReference type="PRINTS" id="PR00036">
    <property type="entry name" value="HTHLACI"/>
</dbReference>
<dbReference type="Gene3D" id="3.40.50.2300">
    <property type="match status" value="2"/>
</dbReference>
<dbReference type="InterPro" id="IPR010982">
    <property type="entry name" value="Lambda_DNA-bd_dom_sf"/>
</dbReference>
<dbReference type="PROSITE" id="PS00356">
    <property type="entry name" value="HTH_LACI_1"/>
    <property type="match status" value="1"/>
</dbReference>
<feature type="domain" description="HTH lacI-type" evidence="4">
    <location>
        <begin position="18"/>
        <end position="72"/>
    </location>
</feature>
<dbReference type="PROSITE" id="PS50932">
    <property type="entry name" value="HTH_LACI_2"/>
    <property type="match status" value="1"/>
</dbReference>
<dbReference type="GO" id="GO:0000976">
    <property type="term" value="F:transcription cis-regulatory region binding"/>
    <property type="evidence" value="ECO:0007669"/>
    <property type="project" value="TreeGrafter"/>
</dbReference>
<dbReference type="AlphaFoldDB" id="A0A4R7FI00"/>
<protein>
    <submittedName>
        <fullName evidence="5">LacI family transcriptional regulator</fullName>
    </submittedName>
</protein>
<evidence type="ECO:0000259" key="4">
    <source>
        <dbReference type="PROSITE" id="PS50932"/>
    </source>
</evidence>
<sequence>MTVPTIPKVSNGAGKRRPTIDDVAEAAGVSRGTVSRVLNGGRWVSPDAHASVTAAIKRTGYRINVQARSLATSRTGTVAFLLTEPHDLLFEDPNFSILMRFAADALARDDISLVLIMASNADEQRRALDFLGAGHVDGVLLVSSHSGGQGFVGAINRLGLPAIACGAPIGFERTMGWVAADEEQGARTATEYLQQIGRRRIALIAGPQDTSGGQQRLAGYRAALDGAFDESLVAIGDYGRSSGARAMHELLERRPDLDAVFAANDRMAAAALGVLQASGRAVPDDVAVVGFDDSPAALETSPTITTMRQPFERISREMVRLLVGEIGGERPAAITIPTELVIRESA</sequence>
<keyword evidence="2" id="KW-0238">DNA-binding</keyword>
<dbReference type="EMBL" id="SOAM01000003">
    <property type="protein sequence ID" value="TDS76084.1"/>
    <property type="molecule type" value="Genomic_DNA"/>
</dbReference>
<evidence type="ECO:0000256" key="3">
    <source>
        <dbReference type="ARBA" id="ARBA00023163"/>
    </source>
</evidence>
<keyword evidence="1" id="KW-0805">Transcription regulation</keyword>
<evidence type="ECO:0000313" key="5">
    <source>
        <dbReference type="EMBL" id="TDS76084.1"/>
    </source>
</evidence>
<evidence type="ECO:0000256" key="1">
    <source>
        <dbReference type="ARBA" id="ARBA00023015"/>
    </source>
</evidence>
<dbReference type="PANTHER" id="PTHR30146">
    <property type="entry name" value="LACI-RELATED TRANSCRIPTIONAL REPRESSOR"/>
    <property type="match status" value="1"/>
</dbReference>
<comment type="caution">
    <text evidence="5">The sequence shown here is derived from an EMBL/GenBank/DDBJ whole genome shotgun (WGS) entry which is preliminary data.</text>
</comment>
<gene>
    <name evidence="5" type="ORF">CLV52_3200</name>
</gene>
<evidence type="ECO:0000256" key="2">
    <source>
        <dbReference type="ARBA" id="ARBA00023125"/>
    </source>
</evidence>
<dbReference type="InterPro" id="IPR046335">
    <property type="entry name" value="LacI/GalR-like_sensor"/>
</dbReference>
<dbReference type="SUPFAM" id="SSF53822">
    <property type="entry name" value="Periplasmic binding protein-like I"/>
    <property type="match status" value="1"/>
</dbReference>
<dbReference type="SMART" id="SM00354">
    <property type="entry name" value="HTH_LACI"/>
    <property type="match status" value="1"/>
</dbReference>
<name>A0A4R7FI00_9MICO</name>
<dbReference type="InterPro" id="IPR028082">
    <property type="entry name" value="Peripla_BP_I"/>
</dbReference>
<evidence type="ECO:0000313" key="6">
    <source>
        <dbReference type="Proteomes" id="UP000295344"/>
    </source>
</evidence>
<dbReference type="Pfam" id="PF13377">
    <property type="entry name" value="Peripla_BP_3"/>
    <property type="match status" value="1"/>
</dbReference>
<proteinExistence type="predicted"/>
<accession>A0A4R7FI00</accession>
<dbReference type="PANTHER" id="PTHR30146:SF109">
    <property type="entry name" value="HTH-TYPE TRANSCRIPTIONAL REGULATOR GALS"/>
    <property type="match status" value="1"/>
</dbReference>
<dbReference type="GO" id="GO:0003700">
    <property type="term" value="F:DNA-binding transcription factor activity"/>
    <property type="evidence" value="ECO:0007669"/>
    <property type="project" value="TreeGrafter"/>
</dbReference>
<dbReference type="CDD" id="cd01392">
    <property type="entry name" value="HTH_LacI"/>
    <property type="match status" value="1"/>
</dbReference>
<dbReference type="CDD" id="cd06267">
    <property type="entry name" value="PBP1_LacI_sugar_binding-like"/>
    <property type="match status" value="1"/>
</dbReference>
<keyword evidence="3" id="KW-0804">Transcription</keyword>
<dbReference type="InterPro" id="IPR000843">
    <property type="entry name" value="HTH_LacI"/>
</dbReference>
<organism evidence="5 6">
    <name type="scientific">Amnibacterium kyonggiense</name>
    <dbReference type="NCBI Taxonomy" id="595671"/>
    <lineage>
        <taxon>Bacteria</taxon>
        <taxon>Bacillati</taxon>
        <taxon>Actinomycetota</taxon>
        <taxon>Actinomycetes</taxon>
        <taxon>Micrococcales</taxon>
        <taxon>Microbacteriaceae</taxon>
        <taxon>Amnibacterium</taxon>
    </lineage>
</organism>
<dbReference type="Gene3D" id="1.10.260.40">
    <property type="entry name" value="lambda repressor-like DNA-binding domains"/>
    <property type="match status" value="1"/>
</dbReference>
<dbReference type="SUPFAM" id="SSF47413">
    <property type="entry name" value="lambda repressor-like DNA-binding domains"/>
    <property type="match status" value="1"/>
</dbReference>